<evidence type="ECO:0000313" key="6">
    <source>
        <dbReference type="Proteomes" id="UP000035425"/>
    </source>
</evidence>
<name>A0ABR5EZR4_9ACTN</name>
<comment type="caution">
    <text evidence="5">The sequence shown here is derived from an EMBL/GenBank/DDBJ whole genome shotgun (WGS) entry which is preliminary data.</text>
</comment>
<dbReference type="Pfam" id="PF03787">
    <property type="entry name" value="RAMPs"/>
    <property type="match status" value="1"/>
</dbReference>
<dbReference type="EMBL" id="JWIO01000049">
    <property type="protein sequence ID" value="KLL09962.1"/>
    <property type="molecule type" value="Genomic_DNA"/>
</dbReference>
<feature type="compositionally biased region" description="Low complexity" evidence="3">
    <location>
        <begin position="575"/>
        <end position="612"/>
    </location>
</feature>
<accession>A0ABR5EZR4</accession>
<evidence type="ECO:0000256" key="2">
    <source>
        <dbReference type="ARBA" id="ARBA00093789"/>
    </source>
</evidence>
<dbReference type="InterPro" id="IPR052216">
    <property type="entry name" value="CRISPR_Csm3_endoribonuclease"/>
</dbReference>
<feature type="compositionally biased region" description="Basic and acidic residues" evidence="3">
    <location>
        <begin position="939"/>
        <end position="952"/>
    </location>
</feature>
<evidence type="ECO:0000313" key="5">
    <source>
        <dbReference type="EMBL" id="KLL09962.1"/>
    </source>
</evidence>
<evidence type="ECO:0000259" key="4">
    <source>
        <dbReference type="Pfam" id="PF03787"/>
    </source>
</evidence>
<comment type="subunit">
    <text evidence="2">Part of the Csm effector complex that includes Cas10, Csm2, Csm3, Csm4 and Csm5.</text>
</comment>
<feature type="region of interest" description="Disordered" evidence="3">
    <location>
        <begin position="930"/>
        <end position="952"/>
    </location>
</feature>
<dbReference type="Proteomes" id="UP000035425">
    <property type="component" value="Unassembled WGS sequence"/>
</dbReference>
<keyword evidence="6" id="KW-1185">Reference proteome</keyword>
<feature type="compositionally biased region" description="Low complexity" evidence="3">
    <location>
        <begin position="292"/>
        <end position="307"/>
    </location>
</feature>
<reference evidence="5 6" key="1">
    <citation type="submission" date="2014-12" db="EMBL/GenBank/DDBJ databases">
        <title>Frankia sp. BMG5.1 draft genome.</title>
        <authorList>
            <person name="Gtari M."/>
            <person name="Ghodhbane-Gtari F."/>
            <person name="Nouioui I."/>
            <person name="Ktari A."/>
            <person name="Hezbri K."/>
            <person name="Mimouni W."/>
            <person name="Sbissi I."/>
            <person name="Ayari A."/>
            <person name="Yamanaka T."/>
            <person name="Normand P."/>
            <person name="Tisa L.S."/>
            <person name="Boudabous A."/>
        </authorList>
    </citation>
    <scope>NUCLEOTIDE SEQUENCE [LARGE SCALE GENOMIC DNA]</scope>
    <source>
        <strain evidence="5 6">BMG5.1</strain>
    </source>
</reference>
<sequence>MTEPHDTTTHPAGDLTFELVLHMDSDWHCGTGLGVPGGVNKLVNTDHDGLPFVPGKTLTGVWRDACELAAAALDGSPAPLPDATAPADAAGTAGTTGGWHAWVEFLFGSQPALSVGDAPAGERPRPAALSVRPARYPAELAAALRPDSRRALRDATTFVRPGVKIDPDTGRVAEKFLRFEQMARCGVQLTARATLAGWSAPRPDEAGHGAGRAAGLDDDGRWAATAVLLLGARLVESIGGKRRRGSGRCRLDVTQVTRVEPAAAEASAPAPVPALPTLEDVAAWLRARGGVAPPVPAVPEETAASPAPRRPDRSDWESIALRIHLDTPLIAQERTIGNAVRSLDFVPGSVLLPGVLRRLATADGAARGAAGGWDPDALARVGDLVVTNATVDVAGERGRPLPRTWLHPKDDETAAVNRLVETPSEAGAAPRAYKGTYVGASPVDHVGTAPVSAAPPEPGTAPVPGPASEPTAAPTADEPNPPAITIRKRHLTIHTHNVIDDRRQRPTADVVGLYTYEALAAGSMLRAEVRVRAGLLPAGAQAALAGAWALGRSAKDDYGQVTVAVEGPPAPWTSPPTATTSPAATTSPTATASPVTATPPASPAPDARASGADTGQDGTITVWLLSDVLIRDRRLRPSTDPREFADQLGAGLGVRLELQEAAASEWLINRATAVRRAESWQRSWGLPRPTLLGLTAGSVLTFTVRGRLSRERLDQVLAAGIGERTAEGFGQIAVDDPLLRARPGRLRTYPPPGGDHEMPLVTEQDQAAYATALVIEREAWRAHIRRASAAIAATPEGRQEALGLTATGGDAAERVNPTQLGGLRAVLSRLEEDDEIDYWLDRLAENWSGPACQRAYRRIRPLLRDRSRVWVLLGLGPGGDSDTAHEDAAHGLTITDNGAQRLRDDTGLWAEAVRTLVTSCLSAHHRAVAGADAPGSTDDQVHDDRIHDEVRV</sequence>
<evidence type="ECO:0000256" key="3">
    <source>
        <dbReference type="SAM" id="MobiDB-lite"/>
    </source>
</evidence>
<feature type="region of interest" description="Disordered" evidence="3">
    <location>
        <begin position="448"/>
        <end position="483"/>
    </location>
</feature>
<dbReference type="PANTHER" id="PTHR35579">
    <property type="entry name" value="CRISPR SYSTEM CMS ENDORIBONUCLEASE CSM3"/>
    <property type="match status" value="1"/>
</dbReference>
<evidence type="ECO:0000256" key="1">
    <source>
        <dbReference type="ARBA" id="ARBA00023118"/>
    </source>
</evidence>
<keyword evidence="1" id="KW-0051">Antiviral defense</keyword>
<dbReference type="InterPro" id="IPR005537">
    <property type="entry name" value="RAMP_III_fam"/>
</dbReference>
<feature type="region of interest" description="Disordered" evidence="3">
    <location>
        <begin position="292"/>
        <end position="313"/>
    </location>
</feature>
<proteinExistence type="predicted"/>
<feature type="region of interest" description="Disordered" evidence="3">
    <location>
        <begin position="565"/>
        <end position="615"/>
    </location>
</feature>
<organism evidence="5 6">
    <name type="scientific">Protofrankia coriariae</name>
    <dbReference type="NCBI Taxonomy" id="1562887"/>
    <lineage>
        <taxon>Bacteria</taxon>
        <taxon>Bacillati</taxon>
        <taxon>Actinomycetota</taxon>
        <taxon>Actinomycetes</taxon>
        <taxon>Frankiales</taxon>
        <taxon>Frankiaceae</taxon>
        <taxon>Protofrankia</taxon>
    </lineage>
</organism>
<feature type="compositionally biased region" description="Pro residues" evidence="3">
    <location>
        <begin position="453"/>
        <end position="467"/>
    </location>
</feature>
<protein>
    <recommendedName>
        <fullName evidence="4">CRISPR type III-associated protein domain-containing protein</fullName>
    </recommendedName>
</protein>
<feature type="domain" description="CRISPR type III-associated protein" evidence="4">
    <location>
        <begin position="24"/>
        <end position="250"/>
    </location>
</feature>
<dbReference type="PANTHER" id="PTHR35579:SF3">
    <property type="entry name" value="CRISPR SYSTEM CMS ENDORIBONUCLEASE CSM3"/>
    <property type="match status" value="1"/>
</dbReference>
<dbReference type="CDD" id="cd09726">
    <property type="entry name" value="RAMP_I_III"/>
    <property type="match status" value="1"/>
</dbReference>
<gene>
    <name evidence="5" type="ORF">FrCorBMG51_21270</name>
</gene>